<dbReference type="Pfam" id="PF14632">
    <property type="entry name" value="SPT6_acidic"/>
    <property type="match status" value="1"/>
</dbReference>
<dbReference type="OrthoDB" id="995477at2759"/>
<dbReference type="Pfam" id="PF14635">
    <property type="entry name" value="HHH_7"/>
    <property type="match status" value="1"/>
</dbReference>
<reference evidence="13" key="3">
    <citation type="submission" date="2020-12" db="UniProtKB">
        <authorList>
            <consortium name="EnsemblPlants"/>
        </authorList>
    </citation>
    <scope>IDENTIFICATION</scope>
</reference>
<dbReference type="EnsemblPlants" id="Pp3c5_23930V3.3">
    <property type="protein sequence ID" value="Pp3c5_23930V3.3"/>
    <property type="gene ID" value="Pp3c5_23930"/>
</dbReference>
<dbReference type="InterPro" id="IPR010994">
    <property type="entry name" value="RuvA_2-like"/>
</dbReference>
<dbReference type="GeneID" id="112282643"/>
<dbReference type="Pfam" id="PF14641">
    <property type="entry name" value="HTH_44"/>
    <property type="match status" value="1"/>
</dbReference>
<dbReference type="SUPFAM" id="SSF47781">
    <property type="entry name" value="RuvA domain 2-like"/>
    <property type="match status" value="2"/>
</dbReference>
<keyword evidence="5 7" id="KW-0804">Transcription</keyword>
<feature type="domain" description="S1 motif" evidence="11">
    <location>
        <begin position="1133"/>
        <end position="1202"/>
    </location>
</feature>
<evidence type="ECO:0000256" key="5">
    <source>
        <dbReference type="ARBA" id="ARBA00023163"/>
    </source>
</evidence>
<dbReference type="PANTHER" id="PTHR10145:SF6">
    <property type="entry name" value="TRANSCRIPTION ELONGATION FACTOR SPT6"/>
    <property type="match status" value="1"/>
</dbReference>
<dbReference type="Pfam" id="PF14639">
    <property type="entry name" value="YqgF"/>
    <property type="match status" value="1"/>
</dbReference>
<feature type="compositionally biased region" description="Basic and acidic residues" evidence="9">
    <location>
        <begin position="122"/>
        <end position="139"/>
    </location>
</feature>
<dbReference type="FunFam" id="2.40.50.140:FF:000288">
    <property type="entry name" value="Transcription elongation factor SPT6"/>
    <property type="match status" value="1"/>
</dbReference>
<dbReference type="Gene3D" id="3.30.505.10">
    <property type="entry name" value="SH2 domain"/>
    <property type="match status" value="2"/>
</dbReference>
<feature type="compositionally biased region" description="Acidic residues" evidence="9">
    <location>
        <begin position="239"/>
        <end position="251"/>
    </location>
</feature>
<proteinExistence type="inferred from homology"/>
<dbReference type="InterPro" id="IPR036860">
    <property type="entry name" value="SH2_dom_sf"/>
</dbReference>
<feature type="region of interest" description="Disordered" evidence="9">
    <location>
        <begin position="235"/>
        <end position="266"/>
    </location>
</feature>
<sequence>MADSGDEDEEEYEEEGQDEYEKDGFIVDEEEEEEEEPEEEPQESSDEDSKAKKKKRKKRGEETYELDEDDYDLLQEANVTGFHRPPKADGKTKFKRLKKGGIGGEKGSGGIGLSDDDEEEDGGGRRGRTAEEELKRSLFGEDDGAAAEDVVEEEELDDEEEVDEDEMADFIVDEEEEEVDEHGEPSKHRKKKKKVKRKDFRQAPGINSIALQEAQEIFGDVTSLLEERRRRERDTLAGVDDEDRVDDDDDDGYGRSRKPPSQKLLEKQFEPSLLEEKFLTERDDRLRETDVPERLQILEEAVGALPTSDSAIRQAAEWIYDRAFGHLAVPVRPEFRHLSRDRDLISRQIANVLHLIHDDKFEIPFIAMYRREECFDLLKEASDDYEDEERPLVRTYAALWAVQQWDKKWLLLQRRKTALQAAYEKRIPSDIRDDPEKDELVDKILRALADAQADQAVDDCDAKFNLHFPPDEVEIVDGGFKRPKRRSLYSICRKGGLGVVAKEFGLAPDLFGENLQATYKRHDVEDKPISPEELAARFCSTNRPANEFWDVRSVLRGARHMVAVEISTEPAVREYVRGIYAERAVVSTRPTPDGNDAIDSFHQYAGVKWLLNKPIGAFDDAQWLLIEKAAEEKLLTVTVSLPKEPIATLMQDCETLYLSDGVSLTAQQWNEHRKQILHDAVVTLLLPAMEKEARMVLTTRAKQWLSAQCGLQLWSKVSIAPYVPPKAGDQDERIDDGPALRVLSCCWGPGNPATTFVMLDAAGEVMNVLHTGYLNMRATSAEQKKRKENDQDRLLQFMREYQPHVVVLGAANLQCRHLSQDIFEVIFKVVEEHPRDLAEGLDMIKVVFGDETIPSLYENSRVSQEQLPGQPGIVRRAVALGRFLQNPVTMVASLCGPTKEILSLRLHPMQNSLTNEELYEAVERVMVTVVNQVGIDINLAASHDWIFGPLQFVAGLGPRKAGAIQRAIQSAGRVGTRKDLYSSIRVMDRKVFINSAGFIRVRGSGQAASGMQHLDPLDDTRIHPESYQIAKNMAEAAFKEEAIQNDEEVDEDMLEMAVEHVMTNPVVLDTMDVEEYARSTQGRGQGRKIPTLRLIKSELQHGFRDWRKPYAEPSEEEKFYMLSGETEETLSCGRIVNATVRNVQQNRVMCVLESGLLAFIQKEDLSDDRDVEPSDKVSEGSIVTCRVKEVKLAKFLVDLTCKGSDLRAEHWRPRVQPDPYYQPDTTFLQREQDKVRKKKEEEKKKAFKPRMIVHPYFQNVSIDDAMKALAEKDIGDFIIRPSSRGPTHLSMTLKIHDGVFTHIDIAEGGKESRDLTSFLSLGKTLTIGEESYEDLDEVIARYVEPLVGYLREMLRYRKYKQGTKNEIDDLLRAERAANPKRIPYYFSVAHEHPGAFMLSYIRAVNPHHEYISLSAKGFRYRKHNFENIDKLVAYFQKHFNDPLPEAPRRAVAAMVAPRSPSSYSVGSYGYSAGSRRPSESGASGFDSRNSQWGDSRAGGGGWGSSSGWGSRGNSGWDKAVVRPSGDNRGSTSNWGPEPSPRNNWDKNGGAGRSAWDNSQPGAPSQWDNVTNSEGGAAGDGWAAVPGATPTSGSGWDAVPGATPTSGSGWMPGGHAGPRGF</sequence>
<feature type="compositionally biased region" description="Gly residues" evidence="9">
    <location>
        <begin position="1496"/>
        <end position="1512"/>
    </location>
</feature>
<evidence type="ECO:0000256" key="9">
    <source>
        <dbReference type="SAM" id="MobiDB-lite"/>
    </source>
</evidence>
<dbReference type="CDD" id="cd09928">
    <property type="entry name" value="SH2_Cterm_SPT6_like"/>
    <property type="match status" value="1"/>
</dbReference>
<dbReference type="FunFam" id="1.10.10.650:FF:000011">
    <property type="entry name" value="Transcription elongation factor SPT6"/>
    <property type="match status" value="1"/>
</dbReference>
<keyword evidence="8" id="KW-0727">SH2 domain</keyword>
<dbReference type="KEGG" id="ppp:112282643"/>
<dbReference type="EMBL" id="ABEU02000005">
    <property type="protein sequence ID" value="PNR54410.1"/>
    <property type="molecule type" value="Genomic_DNA"/>
</dbReference>
<evidence type="ECO:0000256" key="8">
    <source>
        <dbReference type="PROSITE-ProRule" id="PRU00191"/>
    </source>
</evidence>
<dbReference type="GO" id="GO:0031491">
    <property type="term" value="F:nucleosome binding"/>
    <property type="evidence" value="ECO:0000318"/>
    <property type="project" value="GO_Central"/>
</dbReference>
<evidence type="ECO:0000256" key="3">
    <source>
        <dbReference type="ARBA" id="ARBA00009253"/>
    </source>
</evidence>
<dbReference type="InterPro" id="IPR012340">
    <property type="entry name" value="NA-bd_OB-fold"/>
</dbReference>
<reference evidence="12 14" key="1">
    <citation type="journal article" date="2008" name="Science">
        <title>The Physcomitrella genome reveals evolutionary insights into the conquest of land by plants.</title>
        <authorList>
            <person name="Rensing S."/>
            <person name="Lang D."/>
            <person name="Zimmer A."/>
            <person name="Terry A."/>
            <person name="Salamov A."/>
            <person name="Shapiro H."/>
            <person name="Nishiyama T."/>
            <person name="Perroud P.-F."/>
            <person name="Lindquist E."/>
            <person name="Kamisugi Y."/>
            <person name="Tanahashi T."/>
            <person name="Sakakibara K."/>
            <person name="Fujita T."/>
            <person name="Oishi K."/>
            <person name="Shin-I T."/>
            <person name="Kuroki Y."/>
            <person name="Toyoda A."/>
            <person name="Suzuki Y."/>
            <person name="Hashimoto A."/>
            <person name="Yamaguchi K."/>
            <person name="Sugano A."/>
            <person name="Kohara Y."/>
            <person name="Fujiyama A."/>
            <person name="Anterola A."/>
            <person name="Aoki S."/>
            <person name="Ashton N."/>
            <person name="Barbazuk W.B."/>
            <person name="Barker E."/>
            <person name="Bennetzen J."/>
            <person name="Bezanilla M."/>
            <person name="Blankenship R."/>
            <person name="Cho S.H."/>
            <person name="Dutcher S."/>
            <person name="Estelle M."/>
            <person name="Fawcett J.A."/>
            <person name="Gundlach H."/>
            <person name="Hanada K."/>
            <person name="Heyl A."/>
            <person name="Hicks K.A."/>
            <person name="Hugh J."/>
            <person name="Lohr M."/>
            <person name="Mayer K."/>
            <person name="Melkozernov A."/>
            <person name="Murata T."/>
            <person name="Nelson D."/>
            <person name="Pils B."/>
            <person name="Prigge M."/>
            <person name="Reiss B."/>
            <person name="Renner T."/>
            <person name="Rombauts S."/>
            <person name="Rushton P."/>
            <person name="Sanderfoot A."/>
            <person name="Schween G."/>
            <person name="Shiu S.-H."/>
            <person name="Stueber K."/>
            <person name="Theodoulou F.L."/>
            <person name="Tu H."/>
            <person name="Van de Peer Y."/>
            <person name="Verrier P.J."/>
            <person name="Waters E."/>
            <person name="Wood A."/>
            <person name="Yang L."/>
            <person name="Cove D."/>
            <person name="Cuming A."/>
            <person name="Hasebe M."/>
            <person name="Lucas S."/>
            <person name="Mishler D.B."/>
            <person name="Reski R."/>
            <person name="Grigoriev I."/>
            <person name="Quatrano R.S."/>
            <person name="Boore J.L."/>
        </authorList>
    </citation>
    <scope>NUCLEOTIDE SEQUENCE [LARGE SCALE GENOMIC DNA]</scope>
    <source>
        <strain evidence="13 14">cv. Gransden 2004</strain>
    </source>
</reference>
<feature type="compositionally biased region" description="Acidic residues" evidence="9">
    <location>
        <begin position="63"/>
        <end position="73"/>
    </location>
</feature>
<dbReference type="PROSITE" id="PS50126">
    <property type="entry name" value="S1"/>
    <property type="match status" value="1"/>
</dbReference>
<evidence type="ECO:0000313" key="13">
    <source>
        <dbReference type="EnsemblPlants" id="Pp3c5_23930V3.1"/>
    </source>
</evidence>
<dbReference type="InterPro" id="IPR012337">
    <property type="entry name" value="RNaseH-like_sf"/>
</dbReference>
<dbReference type="Gene3D" id="3.30.420.140">
    <property type="entry name" value="YqgF/RNase H-like domain"/>
    <property type="match status" value="1"/>
</dbReference>
<dbReference type="GO" id="GO:0006368">
    <property type="term" value="P:transcription elongation by RNA polymerase II"/>
    <property type="evidence" value="ECO:0000318"/>
    <property type="project" value="GO_Central"/>
</dbReference>
<comment type="similarity">
    <text evidence="3 7">Belongs to the SPT6 family.</text>
</comment>
<dbReference type="SUPFAM" id="SSF53098">
    <property type="entry name" value="Ribonuclease H-like"/>
    <property type="match status" value="1"/>
</dbReference>
<dbReference type="EnsemblPlants" id="Pp3c5_23930V3.2">
    <property type="protein sequence ID" value="Pp3c5_23930V3.2"/>
    <property type="gene ID" value="Pp3c5_23930"/>
</dbReference>
<evidence type="ECO:0000256" key="2">
    <source>
        <dbReference type="ARBA" id="ARBA00004286"/>
    </source>
</evidence>
<dbReference type="PANTHER" id="PTHR10145">
    <property type="entry name" value="TRANSCRIPTION ELONGATION FACTOR SPT6"/>
    <property type="match status" value="1"/>
</dbReference>
<dbReference type="InterPro" id="IPR017072">
    <property type="entry name" value="TF_Spt6"/>
</dbReference>
<evidence type="ECO:0000259" key="10">
    <source>
        <dbReference type="PROSITE" id="PS50001"/>
    </source>
</evidence>
<dbReference type="STRING" id="3218.A0A2K1KKV4"/>
<dbReference type="InterPro" id="IPR035019">
    <property type="entry name" value="Spt6_SH2_N"/>
</dbReference>
<dbReference type="InterPro" id="IPR049540">
    <property type="entry name" value="Spt6-like_S1"/>
</dbReference>
<protein>
    <recommendedName>
        <fullName evidence="7">Transcription elongation factor spt6</fullName>
    </recommendedName>
</protein>
<dbReference type="SUPFAM" id="SSF158832">
    <property type="entry name" value="Tex N-terminal region-like"/>
    <property type="match status" value="1"/>
</dbReference>
<dbReference type="FunFam" id="3.30.505.10:FF:000050">
    <property type="entry name" value="Transcription elongation factor spt6"/>
    <property type="match status" value="1"/>
</dbReference>
<dbReference type="GO" id="GO:0140673">
    <property type="term" value="P:transcription elongation-coupled chromatin remodeling"/>
    <property type="evidence" value="ECO:0007669"/>
    <property type="project" value="InterPro"/>
</dbReference>
<dbReference type="Pfam" id="PF22706">
    <property type="entry name" value="Tex_central_region"/>
    <property type="match status" value="1"/>
</dbReference>
<feature type="region of interest" description="Disordered" evidence="9">
    <location>
        <begin position="1"/>
        <end position="214"/>
    </location>
</feature>
<dbReference type="SMART" id="SM00316">
    <property type="entry name" value="S1"/>
    <property type="match status" value="1"/>
</dbReference>
<dbReference type="InterPro" id="IPR037027">
    <property type="entry name" value="YqgF/RNaseH-like_dom_sf"/>
</dbReference>
<dbReference type="SUPFAM" id="SSF50249">
    <property type="entry name" value="Nucleic acid-binding proteins"/>
    <property type="match status" value="1"/>
</dbReference>
<dbReference type="PaxDb" id="3218-PP1S23_197V6.1"/>
<dbReference type="Proteomes" id="UP000006727">
    <property type="component" value="Chromosome 5"/>
</dbReference>
<feature type="compositionally biased region" description="Gly residues" evidence="9">
    <location>
        <begin position="100"/>
        <end position="112"/>
    </location>
</feature>
<keyword evidence="4" id="KW-0158">Chromosome</keyword>
<evidence type="ECO:0000313" key="14">
    <source>
        <dbReference type="Proteomes" id="UP000006727"/>
    </source>
</evidence>
<accession>A0A2K1KKV4</accession>
<feature type="compositionally biased region" description="Acidic residues" evidence="9">
    <location>
        <begin position="1"/>
        <end position="46"/>
    </location>
</feature>
<feature type="compositionally biased region" description="Acidic residues" evidence="9">
    <location>
        <begin position="140"/>
        <end position="181"/>
    </location>
</feature>
<dbReference type="InterPro" id="IPR035420">
    <property type="entry name" value="Spt6_SH2"/>
</dbReference>
<dbReference type="GO" id="GO:0034728">
    <property type="term" value="P:nucleosome organization"/>
    <property type="evidence" value="ECO:0000318"/>
    <property type="project" value="GO_Central"/>
</dbReference>
<dbReference type="GO" id="GO:0003677">
    <property type="term" value="F:DNA binding"/>
    <property type="evidence" value="ECO:0007669"/>
    <property type="project" value="InterPro"/>
</dbReference>
<dbReference type="InterPro" id="IPR032706">
    <property type="entry name" value="Spt6_HHH"/>
</dbReference>
<dbReference type="InterPro" id="IPR006641">
    <property type="entry name" value="YqgF/RNaseH-like_dom"/>
</dbReference>
<evidence type="ECO:0000256" key="6">
    <source>
        <dbReference type="ARBA" id="ARBA00023242"/>
    </source>
</evidence>
<keyword evidence="14" id="KW-1185">Reference proteome</keyword>
<evidence type="ECO:0000256" key="4">
    <source>
        <dbReference type="ARBA" id="ARBA00022454"/>
    </source>
</evidence>
<dbReference type="InterPro" id="IPR041692">
    <property type="entry name" value="HHH_9"/>
</dbReference>
<evidence type="ECO:0000259" key="11">
    <source>
        <dbReference type="PROSITE" id="PS50126"/>
    </source>
</evidence>
<dbReference type="Pfam" id="PF21710">
    <property type="entry name" value="Spt6_S1"/>
    <property type="match status" value="1"/>
</dbReference>
<dbReference type="PIRSF" id="PIRSF036947">
    <property type="entry name" value="Spt6"/>
    <property type="match status" value="1"/>
</dbReference>
<comment type="function">
    <text evidence="7">Transcription elongation factor that enhances transcription elongation by RNA polymerase II (RNAPII).</text>
</comment>
<dbReference type="FunCoup" id="A0A2K1KKV4">
    <property type="interactions" value="4750"/>
</dbReference>
<dbReference type="EnsemblPlants" id="Pp3c5_23930V3.1">
    <property type="protein sequence ID" value="Pp3c5_23930V3.1"/>
    <property type="gene ID" value="Pp3c5_23930"/>
</dbReference>
<dbReference type="InterPro" id="IPR028231">
    <property type="entry name" value="Spt6_YqgF"/>
</dbReference>
<feature type="compositionally biased region" description="Basic residues" evidence="9">
    <location>
        <begin position="187"/>
        <end position="199"/>
    </location>
</feature>
<dbReference type="Gramene" id="Pp3c5_23930V3.1">
    <property type="protein sequence ID" value="Pp3c5_23930V3.1"/>
    <property type="gene ID" value="Pp3c5_23930"/>
</dbReference>
<dbReference type="FunFam" id="3.30.420.140:FF:000006">
    <property type="entry name" value="Transcription elongation factor spt6"/>
    <property type="match status" value="1"/>
</dbReference>
<dbReference type="GO" id="GO:0042393">
    <property type="term" value="F:histone binding"/>
    <property type="evidence" value="ECO:0000318"/>
    <property type="project" value="GO_Central"/>
</dbReference>
<feature type="domain" description="SH2" evidence="10">
    <location>
        <begin position="1255"/>
        <end position="1358"/>
    </location>
</feature>
<evidence type="ECO:0000256" key="7">
    <source>
        <dbReference type="PIRNR" id="PIRNR036947"/>
    </source>
</evidence>
<feature type="compositionally biased region" description="Gly residues" evidence="9">
    <location>
        <begin position="1609"/>
        <end position="1620"/>
    </location>
</feature>
<dbReference type="FunFam" id="1.10.10.2740:FF:000002">
    <property type="entry name" value="Transcription elongation factor Spt6"/>
    <property type="match status" value="1"/>
</dbReference>
<dbReference type="Gene3D" id="1.10.150.850">
    <property type="entry name" value="Spt6, helix-hairpin-helix domain"/>
    <property type="match status" value="1"/>
</dbReference>
<dbReference type="FunFam" id="3.30.505.10:FF:000047">
    <property type="entry name" value="Transcription elongation factor spt6"/>
    <property type="match status" value="1"/>
</dbReference>
<feature type="compositionally biased region" description="Low complexity" evidence="9">
    <location>
        <begin position="1455"/>
        <end position="1475"/>
    </location>
</feature>
<dbReference type="Gene3D" id="1.10.10.2740">
    <property type="entry name" value="Spt6, Death-like domain"/>
    <property type="match status" value="1"/>
</dbReference>
<feature type="compositionally biased region" description="Polar residues" evidence="9">
    <location>
        <begin position="1555"/>
        <end position="1573"/>
    </location>
</feature>
<dbReference type="PROSITE" id="PS50001">
    <property type="entry name" value="SH2"/>
    <property type="match status" value="1"/>
</dbReference>
<dbReference type="Gene3D" id="1.10.10.650">
    <property type="entry name" value="RuvA domain 2-like"/>
    <property type="match status" value="1"/>
</dbReference>
<dbReference type="GO" id="GO:0005694">
    <property type="term" value="C:chromosome"/>
    <property type="evidence" value="ECO:0007669"/>
    <property type="project" value="UniProtKB-SubCell"/>
</dbReference>
<dbReference type="GO" id="GO:0008023">
    <property type="term" value="C:transcription elongation factor complex"/>
    <property type="evidence" value="ECO:0000318"/>
    <property type="project" value="GO_Central"/>
</dbReference>
<dbReference type="InterPro" id="IPR028083">
    <property type="entry name" value="Spt6_acidic_N_dom"/>
</dbReference>
<comment type="subcellular location">
    <subcellularLocation>
        <location evidence="2">Chromosome</location>
    </subcellularLocation>
    <subcellularLocation>
        <location evidence="1 7">Nucleus</location>
    </subcellularLocation>
</comment>
<organism evidence="12">
    <name type="scientific">Physcomitrium patens</name>
    <name type="common">Spreading-leaved earth moss</name>
    <name type="synonym">Physcomitrella patens</name>
    <dbReference type="NCBI Taxonomy" id="3218"/>
    <lineage>
        <taxon>Eukaryota</taxon>
        <taxon>Viridiplantae</taxon>
        <taxon>Streptophyta</taxon>
        <taxon>Embryophyta</taxon>
        <taxon>Bryophyta</taxon>
        <taxon>Bryophytina</taxon>
        <taxon>Bryopsida</taxon>
        <taxon>Funariidae</taxon>
        <taxon>Funariales</taxon>
        <taxon>Funariaceae</taxon>
        <taxon>Physcomitrium</taxon>
    </lineage>
</organism>
<dbReference type="Gramene" id="Pp3c5_23930V3.2">
    <property type="protein sequence ID" value="Pp3c5_23930V3.2"/>
    <property type="gene ID" value="Pp3c5_23930"/>
</dbReference>
<dbReference type="SMART" id="SM00732">
    <property type="entry name" value="YqgFc"/>
    <property type="match status" value="1"/>
</dbReference>
<keyword evidence="6 7" id="KW-0539">Nucleus</keyword>
<dbReference type="CDD" id="cd09918">
    <property type="entry name" value="SH2_Nterm_SPT6_like"/>
    <property type="match status" value="1"/>
</dbReference>
<dbReference type="SUPFAM" id="SSF55550">
    <property type="entry name" value="SH2 domain"/>
    <property type="match status" value="1"/>
</dbReference>
<evidence type="ECO:0000256" key="1">
    <source>
        <dbReference type="ARBA" id="ARBA00004123"/>
    </source>
</evidence>
<dbReference type="Gene3D" id="2.40.50.140">
    <property type="entry name" value="Nucleic acid-binding proteins"/>
    <property type="match status" value="1"/>
</dbReference>
<feature type="region of interest" description="Disordered" evidence="9">
    <location>
        <begin position="1455"/>
        <end position="1620"/>
    </location>
</feature>
<dbReference type="Gene3D" id="1.10.3500.10">
    <property type="entry name" value="Tex N-terminal region-like"/>
    <property type="match status" value="1"/>
</dbReference>
<reference evidence="12 14" key="2">
    <citation type="journal article" date="2018" name="Plant J.">
        <title>The Physcomitrella patens chromosome-scale assembly reveals moss genome structure and evolution.</title>
        <authorList>
            <person name="Lang D."/>
            <person name="Ullrich K.K."/>
            <person name="Murat F."/>
            <person name="Fuchs J."/>
            <person name="Jenkins J."/>
            <person name="Haas F.B."/>
            <person name="Piednoel M."/>
            <person name="Gundlach H."/>
            <person name="Van Bel M."/>
            <person name="Meyberg R."/>
            <person name="Vives C."/>
            <person name="Morata J."/>
            <person name="Symeonidi A."/>
            <person name="Hiss M."/>
            <person name="Muchero W."/>
            <person name="Kamisugi Y."/>
            <person name="Saleh O."/>
            <person name="Blanc G."/>
            <person name="Decker E.L."/>
            <person name="van Gessel N."/>
            <person name="Grimwood J."/>
            <person name="Hayes R.D."/>
            <person name="Graham S.W."/>
            <person name="Gunter L.E."/>
            <person name="McDaniel S.F."/>
            <person name="Hoernstein S.N.W."/>
            <person name="Larsson A."/>
            <person name="Li F.W."/>
            <person name="Perroud P.F."/>
            <person name="Phillips J."/>
            <person name="Ranjan P."/>
            <person name="Rokshar D.S."/>
            <person name="Rothfels C.J."/>
            <person name="Schneider L."/>
            <person name="Shu S."/>
            <person name="Stevenson D.W."/>
            <person name="Thummler F."/>
            <person name="Tillich M."/>
            <person name="Villarreal Aguilar J.C."/>
            <person name="Widiez T."/>
            <person name="Wong G.K."/>
            <person name="Wymore A."/>
            <person name="Zhang Y."/>
            <person name="Zimmer A.D."/>
            <person name="Quatrano R.S."/>
            <person name="Mayer K.F.X."/>
            <person name="Goodstein D."/>
            <person name="Casacuberta J.M."/>
            <person name="Vandepoele K."/>
            <person name="Reski R."/>
            <person name="Cuming A.C."/>
            <person name="Tuskan G.A."/>
            <person name="Maumus F."/>
            <person name="Salse J."/>
            <person name="Schmutz J."/>
            <person name="Rensing S.A."/>
        </authorList>
    </citation>
    <scope>NUCLEOTIDE SEQUENCE [LARGE SCALE GENOMIC DNA]</scope>
    <source>
        <strain evidence="13 14">cv. Gransden 2004</strain>
    </source>
</reference>
<dbReference type="InterPro" id="IPR003029">
    <property type="entry name" value="S1_domain"/>
</dbReference>
<dbReference type="InterPro" id="IPR042066">
    <property type="entry name" value="Spt6_death-like"/>
</dbReference>
<name>A0A2K1KKV4_PHYPA</name>
<evidence type="ECO:0000313" key="12">
    <source>
        <dbReference type="EMBL" id="PNR54410.1"/>
    </source>
</evidence>
<dbReference type="Gramene" id="Pp3c5_23930V3.3">
    <property type="protein sequence ID" value="Pp3c5_23930V3.3"/>
    <property type="gene ID" value="Pp3c5_23930"/>
</dbReference>
<dbReference type="Pfam" id="PF14633">
    <property type="entry name" value="SH2_2"/>
    <property type="match status" value="1"/>
</dbReference>
<dbReference type="InterPro" id="IPR055179">
    <property type="entry name" value="Tex-like_central_region"/>
</dbReference>
<dbReference type="RefSeq" id="XP_024376317.1">
    <property type="nucleotide sequence ID" value="XM_024520549.2"/>
</dbReference>
<dbReference type="Pfam" id="PF17674">
    <property type="entry name" value="HHH_9"/>
    <property type="match status" value="1"/>
</dbReference>
<dbReference type="InterPro" id="IPR023323">
    <property type="entry name" value="Tex-like_dom_sf"/>
</dbReference>
<dbReference type="InterPro" id="IPR023319">
    <property type="entry name" value="Tex-like_HTH_dom_sf"/>
</dbReference>
<dbReference type="CDD" id="cd00164">
    <property type="entry name" value="S1_like"/>
    <property type="match status" value="1"/>
</dbReference>
<gene>
    <name evidence="13" type="primary">LOC112282643</name>
    <name evidence="12" type="ORF">PHYPA_008087</name>
</gene>
<dbReference type="InterPro" id="IPR028088">
    <property type="entry name" value="Spt6_HTH_DNA-bd_dom"/>
</dbReference>
<dbReference type="InterPro" id="IPR000980">
    <property type="entry name" value="SH2"/>
</dbReference>
<dbReference type="InterPro" id="IPR035018">
    <property type="entry name" value="Spt6_SH2_C"/>
</dbReference>